<dbReference type="EMBL" id="ML735229">
    <property type="protein sequence ID" value="KAE8393527.1"/>
    <property type="molecule type" value="Genomic_DNA"/>
</dbReference>
<protein>
    <recommendedName>
        <fullName evidence="3">GPI anchored cell wall protein</fullName>
    </recommendedName>
</protein>
<evidence type="ECO:0000256" key="1">
    <source>
        <dbReference type="SAM" id="SignalP"/>
    </source>
</evidence>
<dbReference type="OrthoDB" id="4509731at2759"/>
<proteinExistence type="predicted"/>
<dbReference type="Proteomes" id="UP000326877">
    <property type="component" value="Unassembled WGS sequence"/>
</dbReference>
<feature type="signal peptide" evidence="1">
    <location>
        <begin position="1"/>
        <end position="19"/>
    </location>
</feature>
<dbReference type="AlphaFoldDB" id="A0A5N7CI24"/>
<evidence type="ECO:0008006" key="3">
    <source>
        <dbReference type="Google" id="ProtNLM"/>
    </source>
</evidence>
<reference evidence="2" key="1">
    <citation type="submission" date="2019-04" db="EMBL/GenBank/DDBJ databases">
        <title>Friends and foes A comparative genomics studyof 23 Aspergillus species from section Flavi.</title>
        <authorList>
            <consortium name="DOE Joint Genome Institute"/>
            <person name="Kjaerbolling I."/>
            <person name="Vesth T."/>
            <person name="Frisvad J.C."/>
            <person name="Nybo J.L."/>
            <person name="Theobald S."/>
            <person name="Kildgaard S."/>
            <person name="Isbrandt T."/>
            <person name="Kuo A."/>
            <person name="Sato A."/>
            <person name="Lyhne E.K."/>
            <person name="Kogle M.E."/>
            <person name="Wiebenga A."/>
            <person name="Kun R.S."/>
            <person name="Lubbers R.J."/>
            <person name="Makela M.R."/>
            <person name="Barry K."/>
            <person name="Chovatia M."/>
            <person name="Clum A."/>
            <person name="Daum C."/>
            <person name="Haridas S."/>
            <person name="He G."/>
            <person name="LaButti K."/>
            <person name="Lipzen A."/>
            <person name="Mondo S."/>
            <person name="Riley R."/>
            <person name="Salamov A."/>
            <person name="Simmons B.A."/>
            <person name="Magnuson J.K."/>
            <person name="Henrissat B."/>
            <person name="Mortensen U.H."/>
            <person name="Larsen T.O."/>
            <person name="Devries R.P."/>
            <person name="Grigoriev I.V."/>
            <person name="Machida M."/>
            <person name="Baker S.E."/>
            <person name="Andersen M.R."/>
        </authorList>
    </citation>
    <scope>NUCLEOTIDE SEQUENCE [LARGE SCALE GENOMIC DNA]</scope>
    <source>
        <strain evidence="2">IBT 14317</strain>
    </source>
</reference>
<evidence type="ECO:0000313" key="2">
    <source>
        <dbReference type="EMBL" id="KAE8393527.1"/>
    </source>
</evidence>
<organism evidence="2">
    <name type="scientific">Petromyces alliaceus</name>
    <name type="common">Aspergillus alliaceus</name>
    <dbReference type="NCBI Taxonomy" id="209559"/>
    <lineage>
        <taxon>Eukaryota</taxon>
        <taxon>Fungi</taxon>
        <taxon>Dikarya</taxon>
        <taxon>Ascomycota</taxon>
        <taxon>Pezizomycotina</taxon>
        <taxon>Eurotiomycetes</taxon>
        <taxon>Eurotiomycetidae</taxon>
        <taxon>Eurotiales</taxon>
        <taxon>Aspergillaceae</taxon>
        <taxon>Aspergillus</taxon>
        <taxon>Aspergillus subgen. Circumdati</taxon>
    </lineage>
</organism>
<sequence>MRFPFSCLALLAAATSVVANGIVTLYMPSDSDDNSTIENLSGKVVGINGSTTSYVFNCPSNATIAPSPTAIPASDDNSILDTCDMTFIQGPSSLQINYQDAAMLRCDLGSKSATCYETVDYLSGSVTKSESIATDVSPITSTVVTITATDAAVTSSTPASTKASVTAAVSASSTGAISSSGGANASHTENAAVALPTRHAYLTAGGVAMALAAAVA</sequence>
<name>A0A5N7CI24_PETAA</name>
<accession>A0A5N7CI24</accession>
<keyword evidence="1" id="KW-0732">Signal</keyword>
<feature type="chain" id="PRO_5024909901" description="GPI anchored cell wall protein" evidence="1">
    <location>
        <begin position="20"/>
        <end position="216"/>
    </location>
</feature>
<gene>
    <name evidence="2" type="ORF">BDV23DRAFT_180589</name>
</gene>